<name>A0A7I8WF65_9ANNE</name>
<dbReference type="Proteomes" id="UP000549394">
    <property type="component" value="Unassembled WGS sequence"/>
</dbReference>
<dbReference type="EMBL" id="CAJFCJ010000083">
    <property type="protein sequence ID" value="CAD5126791.1"/>
    <property type="molecule type" value="Genomic_DNA"/>
</dbReference>
<dbReference type="AlphaFoldDB" id="A0A7I8WF65"/>
<organism evidence="1 2">
    <name type="scientific">Dimorphilus gyrociliatus</name>
    <dbReference type="NCBI Taxonomy" id="2664684"/>
    <lineage>
        <taxon>Eukaryota</taxon>
        <taxon>Metazoa</taxon>
        <taxon>Spiralia</taxon>
        <taxon>Lophotrochozoa</taxon>
        <taxon>Annelida</taxon>
        <taxon>Polychaeta</taxon>
        <taxon>Polychaeta incertae sedis</taxon>
        <taxon>Dinophilidae</taxon>
        <taxon>Dimorphilus</taxon>
    </lineage>
</organism>
<evidence type="ECO:0000313" key="2">
    <source>
        <dbReference type="Proteomes" id="UP000549394"/>
    </source>
</evidence>
<protein>
    <submittedName>
        <fullName evidence="1">DgyrCDS14835</fullName>
    </submittedName>
</protein>
<accession>A0A7I8WF65</accession>
<evidence type="ECO:0000313" key="1">
    <source>
        <dbReference type="EMBL" id="CAD5126791.1"/>
    </source>
</evidence>
<proteinExistence type="predicted"/>
<sequence>MVLFKNGTHTFSKVEDAELMGEDVDCSADCTKVPVSDNFLKLETIEYNLILEFVEGFYRLRNASPERTAEKRGILETYKYVSHWNPVSSRNFRKLEVACHHFGYKNGEIVTSYDRRPTVALVATVLVCPYLVNSLDLCRNIETSRPTLLKEEFYEVEIHCTMENTTGK</sequence>
<keyword evidence="2" id="KW-1185">Reference proteome</keyword>
<reference evidence="1 2" key="1">
    <citation type="submission" date="2020-08" db="EMBL/GenBank/DDBJ databases">
        <authorList>
            <person name="Hejnol A."/>
        </authorList>
    </citation>
    <scope>NUCLEOTIDE SEQUENCE [LARGE SCALE GENOMIC DNA]</scope>
</reference>
<comment type="caution">
    <text evidence="1">The sequence shown here is derived from an EMBL/GenBank/DDBJ whole genome shotgun (WGS) entry which is preliminary data.</text>
</comment>
<gene>
    <name evidence="1" type="ORF">DGYR_LOCUS14017</name>
</gene>